<dbReference type="FunFam" id="1.25.40.10:FF:000511">
    <property type="entry name" value="Pentatricopeptide repeat-containing protein"/>
    <property type="match status" value="1"/>
</dbReference>
<dbReference type="GO" id="GO:0003723">
    <property type="term" value="F:RNA binding"/>
    <property type="evidence" value="ECO:0007669"/>
    <property type="project" value="InterPro"/>
</dbReference>
<feature type="repeat" description="PPR" evidence="4">
    <location>
        <begin position="247"/>
        <end position="277"/>
    </location>
</feature>
<dbReference type="InterPro" id="IPR002885">
    <property type="entry name" value="PPR_rpt"/>
</dbReference>
<dbReference type="Gene3D" id="1.25.40.10">
    <property type="entry name" value="Tetratricopeptide repeat domain"/>
    <property type="match status" value="4"/>
</dbReference>
<dbReference type="PANTHER" id="PTHR47926">
    <property type="entry name" value="PENTATRICOPEPTIDE REPEAT-CONTAINING PROTEIN"/>
    <property type="match status" value="1"/>
</dbReference>
<comment type="similarity">
    <text evidence="1">Belongs to the PPR family. PCMP-H subfamily.</text>
</comment>
<sequence>MIKPSSKCTKLIYVDFLKTHCTSISKTKQAHALLLRTHLLHNPLFSSKLISFLALSHSGDLNYARKLFTQMQNPDPFICNTMIRGYARSQNPYEAVSLYYFMVERGVPVDNYTYPFVLAACARLGAVKLGRRFHCEVLKNGFGSDLFVINALIQFYHNCGSFGCACEVFDESTVRDVVTWNIMINAHLNKGLSEKAFDLLDEMTKLDNLRPDEVTMVSLVPACAQLGNLERGKLLHSYSKELGLDENLSVNNAILDMYCKCDDIESAQEVFNRIREKDVLSWTSMLSGLAKSGYFQESLALFRKMQLHKIEPDEITLVGVLSACAQTGALDQGKYIHLLIDKFEINCDLVLETALVDMYAKCGSIDLALQVFRRMRVRNVFTWNAMIGGLAMHGHGEDAISLFDQMEPDKLMPDDVTFIALLCACSHAGLVDEGLAMFQAMKNKFQIEPRMEHYGCVVDLLCRARKVDDALAFIENMPIKANSVLWATLLGACRSGGHFDLAEKIGRRVIELEPDSCGRYVMLSNLYAGVSQWDHALKLRKQMKNKGIEKTPGCSWIELNGMIHQFVAGDKSHLQTEQIYAMIEEMTQRVNLDGGHVPGTANVLFDIEEEEKEHSLFLHSEKLAIALGLISTPSGSPIRIVKNLRVCNDCHSFLKVTSMVYNREIVARDRSRFHHFKEGSCSCMDFW</sequence>
<feature type="repeat" description="PPR" evidence="4">
    <location>
        <begin position="278"/>
        <end position="312"/>
    </location>
</feature>
<dbReference type="GO" id="GO:0009451">
    <property type="term" value="P:RNA modification"/>
    <property type="evidence" value="ECO:0007669"/>
    <property type="project" value="InterPro"/>
</dbReference>
<name>A0A438DB04_VITVI</name>
<feature type="repeat" description="PPR" evidence="4">
    <location>
        <begin position="75"/>
        <end position="109"/>
    </location>
</feature>
<dbReference type="Pfam" id="PF20431">
    <property type="entry name" value="E_motif"/>
    <property type="match status" value="1"/>
</dbReference>
<evidence type="ECO:0000259" key="5">
    <source>
        <dbReference type="Pfam" id="PF14432"/>
    </source>
</evidence>
<keyword evidence="2" id="KW-0677">Repeat</keyword>
<dbReference type="FunFam" id="1.25.40.10:FF:001571">
    <property type="entry name" value="Pentatricopeptide repeat-containing protein, chloroplastic"/>
    <property type="match status" value="1"/>
</dbReference>
<dbReference type="Proteomes" id="UP000288805">
    <property type="component" value="Unassembled WGS sequence"/>
</dbReference>
<dbReference type="InterPro" id="IPR046848">
    <property type="entry name" value="E_motif"/>
</dbReference>
<reference evidence="6 7" key="1">
    <citation type="journal article" date="2018" name="PLoS Genet.">
        <title>Population sequencing reveals clonal diversity and ancestral inbreeding in the grapevine cultivar Chardonnay.</title>
        <authorList>
            <person name="Roach M.J."/>
            <person name="Johnson D.L."/>
            <person name="Bohlmann J."/>
            <person name="van Vuuren H.J."/>
            <person name="Jones S.J."/>
            <person name="Pretorius I.S."/>
            <person name="Schmidt S.A."/>
            <person name="Borneman A.R."/>
        </authorList>
    </citation>
    <scope>NUCLEOTIDE SEQUENCE [LARGE SCALE GENOMIC DNA]</scope>
    <source>
        <strain evidence="7">cv. Chardonnay</strain>
        <tissue evidence="6">Leaf</tissue>
    </source>
</reference>
<dbReference type="NCBIfam" id="TIGR00756">
    <property type="entry name" value="PPR"/>
    <property type="match status" value="6"/>
</dbReference>
<dbReference type="InterPro" id="IPR011990">
    <property type="entry name" value="TPR-like_helical_dom_sf"/>
</dbReference>
<feature type="domain" description="DYW" evidence="5">
    <location>
        <begin position="595"/>
        <end position="687"/>
    </location>
</feature>
<feature type="repeat" description="PPR" evidence="4">
    <location>
        <begin position="348"/>
        <end position="378"/>
    </location>
</feature>
<evidence type="ECO:0000313" key="6">
    <source>
        <dbReference type="EMBL" id="RVW32608.1"/>
    </source>
</evidence>
<feature type="repeat" description="PPR" evidence="4">
    <location>
        <begin position="379"/>
        <end position="413"/>
    </location>
</feature>
<dbReference type="Pfam" id="PF20430">
    <property type="entry name" value="Eplus_motif"/>
    <property type="match status" value="1"/>
</dbReference>
<dbReference type="PROSITE" id="PS51375">
    <property type="entry name" value="PPR"/>
    <property type="match status" value="7"/>
</dbReference>
<dbReference type="Pfam" id="PF01535">
    <property type="entry name" value="PPR"/>
    <property type="match status" value="1"/>
</dbReference>
<dbReference type="PANTHER" id="PTHR47926:SF347">
    <property type="entry name" value="PENTATRICOPEPTIDE REPEAT-CONTAINING PROTEIN"/>
    <property type="match status" value="1"/>
</dbReference>
<evidence type="ECO:0000256" key="4">
    <source>
        <dbReference type="PROSITE-ProRule" id="PRU00708"/>
    </source>
</evidence>
<dbReference type="Pfam" id="PF14432">
    <property type="entry name" value="DYW_deaminase"/>
    <property type="match status" value="1"/>
</dbReference>
<dbReference type="Pfam" id="PF13041">
    <property type="entry name" value="PPR_2"/>
    <property type="match status" value="4"/>
</dbReference>
<evidence type="ECO:0000256" key="2">
    <source>
        <dbReference type="ARBA" id="ARBA00022737"/>
    </source>
</evidence>
<dbReference type="InterPro" id="IPR032867">
    <property type="entry name" value="DYW_dom"/>
</dbReference>
<proteinExistence type="inferred from homology"/>
<dbReference type="EMBL" id="QGNW01001711">
    <property type="protein sequence ID" value="RVW32608.1"/>
    <property type="molecule type" value="Genomic_DNA"/>
</dbReference>
<evidence type="ECO:0000313" key="7">
    <source>
        <dbReference type="Proteomes" id="UP000288805"/>
    </source>
</evidence>
<protein>
    <submittedName>
        <fullName evidence="6">Pentatricopeptide repeat-containing protein, chloroplastic</fullName>
    </submittedName>
</protein>
<feature type="repeat" description="PPR" evidence="4">
    <location>
        <begin position="176"/>
        <end position="206"/>
    </location>
</feature>
<gene>
    <name evidence="6" type="primary">PCMP-H33_21</name>
    <name evidence="6" type="ORF">CK203_076477</name>
</gene>
<dbReference type="GO" id="GO:0008270">
    <property type="term" value="F:zinc ion binding"/>
    <property type="evidence" value="ECO:0007669"/>
    <property type="project" value="InterPro"/>
</dbReference>
<dbReference type="FunFam" id="1.25.40.10:FF:002149">
    <property type="entry name" value="Pentatricopeptide repeat-containing protein, chloroplastic"/>
    <property type="match status" value="1"/>
</dbReference>
<feature type="repeat" description="PPR" evidence="4">
    <location>
        <begin position="414"/>
        <end position="444"/>
    </location>
</feature>
<dbReference type="InterPro" id="IPR046849">
    <property type="entry name" value="E2_motif"/>
</dbReference>
<accession>A0A438DB04</accession>
<dbReference type="AlphaFoldDB" id="A0A438DB04"/>
<keyword evidence="3" id="KW-0809">Transit peptide</keyword>
<organism evidence="6 7">
    <name type="scientific">Vitis vinifera</name>
    <name type="common">Grape</name>
    <dbReference type="NCBI Taxonomy" id="29760"/>
    <lineage>
        <taxon>Eukaryota</taxon>
        <taxon>Viridiplantae</taxon>
        <taxon>Streptophyta</taxon>
        <taxon>Embryophyta</taxon>
        <taxon>Tracheophyta</taxon>
        <taxon>Spermatophyta</taxon>
        <taxon>Magnoliopsida</taxon>
        <taxon>eudicotyledons</taxon>
        <taxon>Gunneridae</taxon>
        <taxon>Pentapetalae</taxon>
        <taxon>rosids</taxon>
        <taxon>Vitales</taxon>
        <taxon>Vitaceae</taxon>
        <taxon>Viteae</taxon>
        <taxon>Vitis</taxon>
    </lineage>
</organism>
<dbReference type="InterPro" id="IPR046960">
    <property type="entry name" value="PPR_At4g14850-like_plant"/>
</dbReference>
<evidence type="ECO:0000256" key="1">
    <source>
        <dbReference type="ARBA" id="ARBA00006643"/>
    </source>
</evidence>
<comment type="caution">
    <text evidence="6">The sequence shown here is derived from an EMBL/GenBank/DDBJ whole genome shotgun (WGS) entry which is preliminary data.</text>
</comment>
<dbReference type="FunFam" id="1.25.40.10:FF:000462">
    <property type="entry name" value="Pentatricopeptide repeat-containing protein, chloroplastic"/>
    <property type="match status" value="1"/>
</dbReference>
<evidence type="ECO:0000256" key="3">
    <source>
        <dbReference type="ARBA" id="ARBA00022946"/>
    </source>
</evidence>